<sequence length="196" mass="21329">MANLLLLLLLRQDRRRGAPAIFTAIVLLAVAVVLTPAASEQSNEGVDAPSAPEKTVREVLRSHGLPIGLVPHGVKEFRIDGEGRFQLQLERPCNARFENEVHYDANITGTISYGEMAALSGITAQELFLWFPVKGIRVDIPSSGLIYFDVGVIFKQFSLSLFETPPDCKADQPSGADLHEGIEIALAIEKVSLPPI</sequence>
<dbReference type="OrthoDB" id="754232at2759"/>
<dbReference type="PANTHER" id="PTHR31676">
    <property type="entry name" value="T31J12.3 PROTEIN-RELATED"/>
    <property type="match status" value="1"/>
</dbReference>
<name>A0A7I8KEK7_SPIIN</name>
<evidence type="ECO:0000313" key="2">
    <source>
        <dbReference type="Proteomes" id="UP000663760"/>
    </source>
</evidence>
<keyword evidence="2" id="KW-1185">Reference proteome</keyword>
<dbReference type="EMBL" id="LR746268">
    <property type="protein sequence ID" value="CAA7396141.1"/>
    <property type="molecule type" value="Genomic_DNA"/>
</dbReference>
<dbReference type="AlphaFoldDB" id="A0A7I8KEK7"/>
<reference evidence="1" key="1">
    <citation type="submission" date="2020-02" db="EMBL/GenBank/DDBJ databases">
        <authorList>
            <person name="Scholz U."/>
            <person name="Mascher M."/>
            <person name="Fiebig A."/>
        </authorList>
    </citation>
    <scope>NUCLEOTIDE SEQUENCE</scope>
</reference>
<dbReference type="PANTHER" id="PTHR31676:SF110">
    <property type="entry name" value="TRANSMEMBRANE PROTEIN"/>
    <property type="match status" value="1"/>
</dbReference>
<evidence type="ECO:0000313" key="1">
    <source>
        <dbReference type="EMBL" id="CAA7396141.1"/>
    </source>
</evidence>
<dbReference type="InterPro" id="IPR036758">
    <property type="entry name" value="At5g01610-like"/>
</dbReference>
<organism evidence="1 2">
    <name type="scientific">Spirodela intermedia</name>
    <name type="common">Intermediate duckweed</name>
    <dbReference type="NCBI Taxonomy" id="51605"/>
    <lineage>
        <taxon>Eukaryota</taxon>
        <taxon>Viridiplantae</taxon>
        <taxon>Streptophyta</taxon>
        <taxon>Embryophyta</taxon>
        <taxon>Tracheophyta</taxon>
        <taxon>Spermatophyta</taxon>
        <taxon>Magnoliopsida</taxon>
        <taxon>Liliopsida</taxon>
        <taxon>Araceae</taxon>
        <taxon>Lemnoideae</taxon>
        <taxon>Spirodela</taxon>
    </lineage>
</organism>
<dbReference type="FunFam" id="2.30.240.10:FF:000002">
    <property type="entry name" value="Uncharacterized protein At3g07460"/>
    <property type="match status" value="1"/>
</dbReference>
<dbReference type="Proteomes" id="UP000663760">
    <property type="component" value="Chromosome 5"/>
</dbReference>
<dbReference type="SUPFAM" id="SSF141562">
    <property type="entry name" value="At5g01610-like"/>
    <property type="match status" value="1"/>
</dbReference>
<accession>A0A7I8KEK7</accession>
<dbReference type="Pfam" id="PF04398">
    <property type="entry name" value="DUF538"/>
    <property type="match status" value="1"/>
</dbReference>
<proteinExistence type="predicted"/>
<protein>
    <submittedName>
        <fullName evidence="1">Uncharacterized protein</fullName>
    </submittedName>
</protein>
<dbReference type="InterPro" id="IPR007493">
    <property type="entry name" value="DUF538"/>
</dbReference>
<dbReference type="Gene3D" id="2.30.240.10">
    <property type="entry name" value="At5g01610-like"/>
    <property type="match status" value="1"/>
</dbReference>
<gene>
    <name evidence="1" type="ORF">SI8410_05006804</name>
</gene>